<feature type="transmembrane region" description="Helical" evidence="9">
    <location>
        <begin position="30"/>
        <end position="57"/>
    </location>
</feature>
<protein>
    <recommendedName>
        <fullName evidence="4">Heme exporter protein C</fullName>
    </recommendedName>
</protein>
<feature type="transmembrane region" description="Helical" evidence="9">
    <location>
        <begin position="131"/>
        <end position="154"/>
    </location>
</feature>
<evidence type="ECO:0000259" key="10">
    <source>
        <dbReference type="Pfam" id="PF01578"/>
    </source>
</evidence>
<comment type="similarity">
    <text evidence="3">Belongs to the CcmC/CycZ/HelC family.</text>
</comment>
<evidence type="ECO:0000256" key="7">
    <source>
        <dbReference type="ARBA" id="ARBA00022989"/>
    </source>
</evidence>
<dbReference type="Proteomes" id="UP000004221">
    <property type="component" value="Unassembled WGS sequence"/>
</dbReference>
<dbReference type="PRINTS" id="PR01386">
    <property type="entry name" value="CCMCBIOGNSIS"/>
</dbReference>
<dbReference type="InterPro" id="IPR045062">
    <property type="entry name" value="Cyt_c_biogenesis_CcsA/CcmC"/>
</dbReference>
<evidence type="ECO:0000256" key="8">
    <source>
        <dbReference type="ARBA" id="ARBA00023136"/>
    </source>
</evidence>
<feature type="domain" description="Cytochrome c assembly protein" evidence="10">
    <location>
        <begin position="6"/>
        <end position="158"/>
    </location>
</feature>
<dbReference type="GO" id="GO:0015232">
    <property type="term" value="F:heme transmembrane transporter activity"/>
    <property type="evidence" value="ECO:0007669"/>
    <property type="project" value="InterPro"/>
</dbReference>
<feature type="transmembrane region" description="Helical" evidence="9">
    <location>
        <begin position="69"/>
        <end position="89"/>
    </location>
</feature>
<sequence>MLAGLTMLIALYMMAFYVPSDRVQGISQRIFYIHVPMAWDAFLAFFVVFIGGIMYLVRRSPGWDQLARAAAEIGLVFTSLVLITGSLWGKPIWGTWWSWDARMTSTLILWFIYLGYFMLRSYVGDRERAARYSAVLGIIGFVDVPIVYMSVNWWRTLHPQAVVNLSGAAMPASMLTTLMVSLLAFTILLGYLLYQKFRIEQAKDRVADLYYAREEAETLAAEGAVR</sequence>
<gene>
    <name evidence="11" type="primary">ccmC</name>
    <name evidence="11" type="ORF">NITHO_1460005</name>
</gene>
<evidence type="ECO:0000256" key="2">
    <source>
        <dbReference type="ARBA" id="ARBA00004141"/>
    </source>
</evidence>
<evidence type="ECO:0000256" key="6">
    <source>
        <dbReference type="ARBA" id="ARBA00022748"/>
    </source>
</evidence>
<dbReference type="EMBL" id="CAGS01000053">
    <property type="protein sequence ID" value="CCF82693.1"/>
    <property type="molecule type" value="Genomic_DNA"/>
</dbReference>
<dbReference type="GO" id="GO:0017004">
    <property type="term" value="P:cytochrome complex assembly"/>
    <property type="evidence" value="ECO:0007669"/>
    <property type="project" value="UniProtKB-KW"/>
</dbReference>
<proteinExistence type="inferred from homology"/>
<evidence type="ECO:0000256" key="3">
    <source>
        <dbReference type="ARBA" id="ARBA00005840"/>
    </source>
</evidence>
<dbReference type="AlphaFoldDB" id="I4EDD1"/>
<dbReference type="InterPro" id="IPR003557">
    <property type="entry name" value="Cyt_c_biogenesis_CcmC"/>
</dbReference>
<feature type="transmembrane region" description="Helical" evidence="9">
    <location>
        <begin position="174"/>
        <end position="194"/>
    </location>
</feature>
<keyword evidence="5 9" id="KW-0812">Transmembrane</keyword>
<accession>I4EDD1</accession>
<evidence type="ECO:0000256" key="5">
    <source>
        <dbReference type="ARBA" id="ARBA00022692"/>
    </source>
</evidence>
<dbReference type="InterPro" id="IPR002541">
    <property type="entry name" value="Cyt_c_assembly"/>
</dbReference>
<evidence type="ECO:0000256" key="4">
    <source>
        <dbReference type="ARBA" id="ARBA00016463"/>
    </source>
</evidence>
<reference evidence="11 12" key="1">
    <citation type="journal article" date="2012" name="ISME J.">
        <title>Nitrification expanded: discovery, physiology and genomics of a nitrite-oxidizing bacterium from the phylum Chloroflexi.</title>
        <authorList>
            <person name="Sorokin D.Y."/>
            <person name="Lucker S."/>
            <person name="Vejmelkova D."/>
            <person name="Kostrikina N.A."/>
            <person name="Kleerebezem R."/>
            <person name="Rijpstra W.I."/>
            <person name="Damste J.S."/>
            <person name="Le Paslier D."/>
            <person name="Muyzer G."/>
            <person name="Wagner M."/>
            <person name="van Loosdrecht M.C."/>
            <person name="Daims H."/>
        </authorList>
    </citation>
    <scope>NUCLEOTIDE SEQUENCE [LARGE SCALE GENOMIC DNA]</scope>
    <source>
        <strain evidence="12">none</strain>
    </source>
</reference>
<dbReference type="GO" id="GO:0005886">
    <property type="term" value="C:plasma membrane"/>
    <property type="evidence" value="ECO:0007669"/>
    <property type="project" value="TreeGrafter"/>
</dbReference>
<dbReference type="PANTHER" id="PTHR30071:SF1">
    <property type="entry name" value="CYTOCHROME B_B6 PROTEIN-RELATED"/>
    <property type="match status" value="1"/>
</dbReference>
<keyword evidence="7 9" id="KW-1133">Transmembrane helix</keyword>
<comment type="caution">
    <text evidence="11">The sequence shown here is derived from an EMBL/GenBank/DDBJ whole genome shotgun (WGS) entry which is preliminary data.</text>
</comment>
<keyword evidence="12" id="KW-1185">Reference proteome</keyword>
<feature type="transmembrane region" description="Helical" evidence="9">
    <location>
        <begin position="101"/>
        <end position="119"/>
    </location>
</feature>
<evidence type="ECO:0000256" key="1">
    <source>
        <dbReference type="ARBA" id="ARBA00002442"/>
    </source>
</evidence>
<evidence type="ECO:0000313" key="12">
    <source>
        <dbReference type="Proteomes" id="UP000004221"/>
    </source>
</evidence>
<evidence type="ECO:0000313" key="11">
    <source>
        <dbReference type="EMBL" id="CCF82693.1"/>
    </source>
</evidence>
<comment type="function">
    <text evidence="1">Required for the export of heme to the periplasm for the biogenesis of c-type cytochromes.</text>
</comment>
<dbReference type="GO" id="GO:0020037">
    <property type="term" value="F:heme binding"/>
    <property type="evidence" value="ECO:0007669"/>
    <property type="project" value="InterPro"/>
</dbReference>
<keyword evidence="8 9" id="KW-0472">Membrane</keyword>
<keyword evidence="6" id="KW-0201">Cytochrome c-type biogenesis</keyword>
<evidence type="ECO:0000256" key="9">
    <source>
        <dbReference type="SAM" id="Phobius"/>
    </source>
</evidence>
<organism evidence="11 12">
    <name type="scientific">Nitrolancea hollandica Lb</name>
    <dbReference type="NCBI Taxonomy" id="1129897"/>
    <lineage>
        <taxon>Bacteria</taxon>
        <taxon>Pseudomonadati</taxon>
        <taxon>Thermomicrobiota</taxon>
        <taxon>Thermomicrobia</taxon>
        <taxon>Sphaerobacterales</taxon>
        <taxon>Sphaerobacterineae</taxon>
        <taxon>Sphaerobacteraceae</taxon>
        <taxon>Nitrolancea</taxon>
    </lineage>
</organism>
<dbReference type="Pfam" id="PF01578">
    <property type="entry name" value="Cytochrom_C_asm"/>
    <property type="match status" value="1"/>
</dbReference>
<comment type="subcellular location">
    <subcellularLocation>
        <location evidence="2">Membrane</location>
        <topology evidence="2">Multi-pass membrane protein</topology>
    </subcellularLocation>
</comment>
<dbReference type="PANTHER" id="PTHR30071">
    <property type="entry name" value="HEME EXPORTER PROTEIN C"/>
    <property type="match status" value="1"/>
</dbReference>
<name>I4EDD1_9BACT</name>